<evidence type="ECO:0000313" key="2">
    <source>
        <dbReference type="Proteomes" id="UP000228380"/>
    </source>
</evidence>
<dbReference type="RefSeq" id="XP_038978921.1">
    <property type="nucleotide sequence ID" value="XM_039122993.1"/>
</dbReference>
<dbReference type="Proteomes" id="UP000228380">
    <property type="component" value="Unplaced"/>
</dbReference>
<organism evidence="2 3">
    <name type="scientific">Phoenix dactylifera</name>
    <name type="common">Date palm</name>
    <dbReference type="NCBI Taxonomy" id="42345"/>
    <lineage>
        <taxon>Eukaryota</taxon>
        <taxon>Viridiplantae</taxon>
        <taxon>Streptophyta</taxon>
        <taxon>Embryophyta</taxon>
        <taxon>Tracheophyta</taxon>
        <taxon>Spermatophyta</taxon>
        <taxon>Magnoliopsida</taxon>
        <taxon>Liliopsida</taxon>
        <taxon>Arecaceae</taxon>
        <taxon>Coryphoideae</taxon>
        <taxon>Phoeniceae</taxon>
        <taxon>Phoenix</taxon>
    </lineage>
</organism>
<proteinExistence type="predicted"/>
<dbReference type="KEGG" id="pda:120109244"/>
<accession>A0A8B8ZX98</accession>
<name>A0A8B8ZX98_PHODC</name>
<dbReference type="PANTHER" id="PTHR33240">
    <property type="entry name" value="OS08G0508500 PROTEIN"/>
    <property type="match status" value="1"/>
</dbReference>
<evidence type="ECO:0000313" key="3">
    <source>
        <dbReference type="RefSeq" id="XP_038978921.1"/>
    </source>
</evidence>
<dbReference type="PANTHER" id="PTHR33240:SF15">
    <property type="entry name" value="GAG-PRO-LIKE PROTEIN"/>
    <property type="match status" value="1"/>
</dbReference>
<feature type="region of interest" description="Disordered" evidence="1">
    <location>
        <begin position="53"/>
        <end position="100"/>
    </location>
</feature>
<gene>
    <name evidence="3" type="primary">LOC120109244</name>
</gene>
<dbReference type="AlphaFoldDB" id="A0A8B8ZX98"/>
<dbReference type="OrthoDB" id="759447at2759"/>
<evidence type="ECO:0000256" key="1">
    <source>
        <dbReference type="SAM" id="MobiDB-lite"/>
    </source>
</evidence>
<protein>
    <submittedName>
        <fullName evidence="3">Uncharacterized protein LOC120109244</fullName>
    </submittedName>
</protein>
<dbReference type="CDD" id="cd00303">
    <property type="entry name" value="retropepsin_like"/>
    <property type="match status" value="1"/>
</dbReference>
<sequence length="255" mass="28963">MRESELRHHSKKYYRFHRDHSHDTNECFRLRDKIEALIRCGVFNQFVQNQHDERRSVKNVAPPEGPNDNMPIAGTINTIRRGPTERSSAGESTERRTPSKHQCTYEVILFSNEDLKGVETLHDDAVVISMVMNKFDVKHVLVDNESSANICIIMPSKKWNDRQPAPVNAPLVGFTGNSVSVEGETHLLVTVGLAPRESTVRMNFLVVRLPSVYNVILGRPGLNAFQAVVSMYHLLMWFPTEQGVGEARRDQMIAK</sequence>
<dbReference type="GeneID" id="120109244"/>
<keyword evidence="2" id="KW-1185">Reference proteome</keyword>
<reference evidence="3" key="1">
    <citation type="submission" date="2025-08" db="UniProtKB">
        <authorList>
            <consortium name="RefSeq"/>
        </authorList>
    </citation>
    <scope>IDENTIFICATION</scope>
    <source>
        <tissue evidence="3">Young leaves</tissue>
    </source>
</reference>